<name>A0A0E9WP59_ANGAN</name>
<proteinExistence type="predicted"/>
<sequence>MQPQLLLVKFHYCTLDADRQTHRQTDRQTKEVNRNPVRVRLIKVSDIKLGQRSIGGIYTRIKQIRTSTKCDLDGCKIIGIIANEKPIRVKEVPSLRHIHTNCHKQNAMYCEKA</sequence>
<accession>A0A0E9WP59</accession>
<protein>
    <submittedName>
        <fullName evidence="1">Uncharacterized protein</fullName>
    </submittedName>
</protein>
<reference evidence="1" key="1">
    <citation type="submission" date="2014-11" db="EMBL/GenBank/DDBJ databases">
        <authorList>
            <person name="Amaro Gonzalez C."/>
        </authorList>
    </citation>
    <scope>NUCLEOTIDE SEQUENCE</scope>
</reference>
<organism evidence="1">
    <name type="scientific">Anguilla anguilla</name>
    <name type="common">European freshwater eel</name>
    <name type="synonym">Muraena anguilla</name>
    <dbReference type="NCBI Taxonomy" id="7936"/>
    <lineage>
        <taxon>Eukaryota</taxon>
        <taxon>Metazoa</taxon>
        <taxon>Chordata</taxon>
        <taxon>Craniata</taxon>
        <taxon>Vertebrata</taxon>
        <taxon>Euteleostomi</taxon>
        <taxon>Actinopterygii</taxon>
        <taxon>Neopterygii</taxon>
        <taxon>Teleostei</taxon>
        <taxon>Anguilliformes</taxon>
        <taxon>Anguillidae</taxon>
        <taxon>Anguilla</taxon>
    </lineage>
</organism>
<dbReference type="AlphaFoldDB" id="A0A0E9WP59"/>
<evidence type="ECO:0000313" key="1">
    <source>
        <dbReference type="EMBL" id="JAH92157.1"/>
    </source>
</evidence>
<reference evidence="1" key="2">
    <citation type="journal article" date="2015" name="Fish Shellfish Immunol.">
        <title>Early steps in the European eel (Anguilla anguilla)-Vibrio vulnificus interaction in the gills: Role of the RtxA13 toxin.</title>
        <authorList>
            <person name="Callol A."/>
            <person name="Pajuelo D."/>
            <person name="Ebbesson L."/>
            <person name="Teles M."/>
            <person name="MacKenzie S."/>
            <person name="Amaro C."/>
        </authorList>
    </citation>
    <scope>NUCLEOTIDE SEQUENCE</scope>
</reference>
<dbReference type="EMBL" id="GBXM01016420">
    <property type="protein sequence ID" value="JAH92157.1"/>
    <property type="molecule type" value="Transcribed_RNA"/>
</dbReference>